<dbReference type="PANTHER" id="PTHR10694:SF7">
    <property type="entry name" value="[HISTONE H3]-TRIMETHYL-L-LYSINE(9) DEMETHYLASE"/>
    <property type="match status" value="1"/>
</dbReference>
<evidence type="ECO:0000313" key="4">
    <source>
        <dbReference type="Proteomes" id="UP000717328"/>
    </source>
</evidence>
<dbReference type="OrthoDB" id="9547406at2759"/>
<comment type="caution">
    <text evidence="3">The sequence shown here is derived from an EMBL/GenBank/DDBJ whole genome shotgun (WGS) entry which is preliminary data.</text>
</comment>
<evidence type="ECO:0000256" key="1">
    <source>
        <dbReference type="SAM" id="MobiDB-lite"/>
    </source>
</evidence>
<organism evidence="3 4">
    <name type="scientific">Sphagnurus paluster</name>
    <dbReference type="NCBI Taxonomy" id="117069"/>
    <lineage>
        <taxon>Eukaryota</taxon>
        <taxon>Fungi</taxon>
        <taxon>Dikarya</taxon>
        <taxon>Basidiomycota</taxon>
        <taxon>Agaricomycotina</taxon>
        <taxon>Agaricomycetes</taxon>
        <taxon>Agaricomycetidae</taxon>
        <taxon>Agaricales</taxon>
        <taxon>Tricholomatineae</taxon>
        <taxon>Lyophyllaceae</taxon>
        <taxon>Sphagnurus</taxon>
    </lineage>
</organism>
<feature type="domain" description="JmjN" evidence="2">
    <location>
        <begin position="59"/>
        <end position="100"/>
    </location>
</feature>
<evidence type="ECO:0000259" key="2">
    <source>
        <dbReference type="PROSITE" id="PS51183"/>
    </source>
</evidence>
<evidence type="ECO:0000313" key="3">
    <source>
        <dbReference type="EMBL" id="KAG5653888.1"/>
    </source>
</evidence>
<dbReference type="GO" id="GO:0005634">
    <property type="term" value="C:nucleus"/>
    <property type="evidence" value="ECO:0007669"/>
    <property type="project" value="TreeGrafter"/>
</dbReference>
<feature type="region of interest" description="Disordered" evidence="1">
    <location>
        <begin position="1"/>
        <end position="51"/>
    </location>
</feature>
<feature type="region of interest" description="Disordered" evidence="1">
    <location>
        <begin position="171"/>
        <end position="262"/>
    </location>
</feature>
<dbReference type="Gene3D" id="2.60.120.650">
    <property type="entry name" value="Cupin"/>
    <property type="match status" value="1"/>
</dbReference>
<dbReference type="EMBL" id="JABCKI010000029">
    <property type="protein sequence ID" value="KAG5653888.1"/>
    <property type="molecule type" value="Genomic_DNA"/>
</dbReference>
<sequence length="296" mass="33331">MSFSSRTPSLTPSRSPSPTHPVQPDHFYGSEDIQLPPSPNSDGKTWLDPADDPLAHRGIPVFKPTMEEFEDFEGYVSKIECWGERSGIVKIIPPKEWTDALPPLKDQLDGVKIKSPIEQHMLGRGGLFRQENMEKRKLMSVREWAELCAKDEFRAPAISEVGLHARSANVKPRTLRKTKKKADTVGPELVKQEPTDTVLSPPTPPSPTPAVLEDEGKPKSKKRVAPTREAREAALAGRAAHDREFLDKFEPHEDWLPPDTKPSDYTREFCQILERHFWRNLGLGKPAWYGADSQGM</sequence>
<dbReference type="InterPro" id="IPR003349">
    <property type="entry name" value="JmjN"/>
</dbReference>
<proteinExistence type="predicted"/>
<gene>
    <name evidence="3" type="ORF">H0H81_009711</name>
</gene>
<dbReference type="SMART" id="SM00545">
    <property type="entry name" value="JmjN"/>
    <property type="match status" value="1"/>
</dbReference>
<accession>A0A9P7GPJ5</accession>
<reference evidence="3" key="1">
    <citation type="submission" date="2021-02" db="EMBL/GenBank/DDBJ databases">
        <authorList>
            <person name="Nieuwenhuis M."/>
            <person name="Van De Peppel L.J.J."/>
        </authorList>
    </citation>
    <scope>NUCLEOTIDE SEQUENCE</scope>
    <source>
        <strain evidence="3">D49</strain>
    </source>
</reference>
<feature type="compositionally biased region" description="Low complexity" evidence="1">
    <location>
        <begin position="1"/>
        <end position="17"/>
    </location>
</feature>
<dbReference type="GO" id="GO:0051864">
    <property type="term" value="F:histone H3K36 demethylase activity"/>
    <property type="evidence" value="ECO:0007669"/>
    <property type="project" value="TreeGrafter"/>
</dbReference>
<dbReference type="AlphaFoldDB" id="A0A9P7GPJ5"/>
<dbReference type="Pfam" id="PF02375">
    <property type="entry name" value="JmjN"/>
    <property type="match status" value="1"/>
</dbReference>
<dbReference type="Proteomes" id="UP000717328">
    <property type="component" value="Unassembled WGS sequence"/>
</dbReference>
<dbReference type="PANTHER" id="PTHR10694">
    <property type="entry name" value="LYSINE-SPECIFIC DEMETHYLASE"/>
    <property type="match status" value="1"/>
</dbReference>
<protein>
    <recommendedName>
        <fullName evidence="2">JmjN domain-containing protein</fullName>
    </recommendedName>
</protein>
<dbReference type="GO" id="GO:0010468">
    <property type="term" value="P:regulation of gene expression"/>
    <property type="evidence" value="ECO:0007669"/>
    <property type="project" value="TreeGrafter"/>
</dbReference>
<dbReference type="GO" id="GO:0032454">
    <property type="term" value="F:histone H3K9 demethylase activity"/>
    <property type="evidence" value="ECO:0007669"/>
    <property type="project" value="TreeGrafter"/>
</dbReference>
<name>A0A9P7GPJ5_9AGAR</name>
<reference evidence="3" key="2">
    <citation type="submission" date="2021-10" db="EMBL/GenBank/DDBJ databases">
        <title>Phylogenomics reveals ancestral predisposition of the termite-cultivated fungus Termitomyces towards a domesticated lifestyle.</title>
        <authorList>
            <person name="Auxier B."/>
            <person name="Grum-Grzhimaylo A."/>
            <person name="Cardenas M.E."/>
            <person name="Lodge J.D."/>
            <person name="Laessoe T."/>
            <person name="Pedersen O."/>
            <person name="Smith M.E."/>
            <person name="Kuyper T.W."/>
            <person name="Franco-Molano E.A."/>
            <person name="Baroni T.J."/>
            <person name="Aanen D.K."/>
        </authorList>
    </citation>
    <scope>NUCLEOTIDE SEQUENCE</scope>
    <source>
        <strain evidence="3">D49</strain>
    </source>
</reference>
<feature type="compositionally biased region" description="Basic and acidic residues" evidence="1">
    <location>
        <begin position="239"/>
        <end position="262"/>
    </location>
</feature>
<keyword evidence="4" id="KW-1185">Reference proteome</keyword>
<dbReference type="PROSITE" id="PS51183">
    <property type="entry name" value="JMJN"/>
    <property type="match status" value="1"/>
</dbReference>
<dbReference type="GO" id="GO:0000785">
    <property type="term" value="C:chromatin"/>
    <property type="evidence" value="ECO:0007669"/>
    <property type="project" value="TreeGrafter"/>
</dbReference>